<sequence>MGELNAHFQSFLLYNSKLHLCIQIIFKHLRSHQNILEHTLTCHNRFKHLKTHQTNLKNTLQLKNQLKCNKSHSQKHKLLTQMTQQSHKHK</sequence>
<dbReference type="EMBL" id="AP015039">
    <property type="protein sequence ID" value="BAT89984.1"/>
    <property type="molecule type" value="Genomic_DNA"/>
</dbReference>
<organism evidence="1 2">
    <name type="scientific">Vigna angularis var. angularis</name>
    <dbReference type="NCBI Taxonomy" id="157739"/>
    <lineage>
        <taxon>Eukaryota</taxon>
        <taxon>Viridiplantae</taxon>
        <taxon>Streptophyta</taxon>
        <taxon>Embryophyta</taxon>
        <taxon>Tracheophyta</taxon>
        <taxon>Spermatophyta</taxon>
        <taxon>Magnoliopsida</taxon>
        <taxon>eudicotyledons</taxon>
        <taxon>Gunneridae</taxon>
        <taxon>Pentapetalae</taxon>
        <taxon>rosids</taxon>
        <taxon>fabids</taxon>
        <taxon>Fabales</taxon>
        <taxon>Fabaceae</taxon>
        <taxon>Papilionoideae</taxon>
        <taxon>50 kb inversion clade</taxon>
        <taxon>NPAAA clade</taxon>
        <taxon>indigoferoid/millettioid clade</taxon>
        <taxon>Phaseoleae</taxon>
        <taxon>Vigna</taxon>
    </lineage>
</organism>
<proteinExistence type="predicted"/>
<protein>
    <submittedName>
        <fullName evidence="1">Uncharacterized protein</fullName>
    </submittedName>
</protein>
<name>A0A0S3SB13_PHAAN</name>
<dbReference type="AlphaFoldDB" id="A0A0S3SB13"/>
<gene>
    <name evidence="1" type="primary">Vigan.06G113600</name>
    <name evidence="1" type="ORF">VIGAN_06113600</name>
</gene>
<reference evidence="1 2" key="1">
    <citation type="journal article" date="2015" name="Sci. Rep.">
        <title>The power of single molecule real-time sequencing technology in the de novo assembly of a eukaryotic genome.</title>
        <authorList>
            <person name="Sakai H."/>
            <person name="Naito K."/>
            <person name="Ogiso-Tanaka E."/>
            <person name="Takahashi Y."/>
            <person name="Iseki K."/>
            <person name="Muto C."/>
            <person name="Satou K."/>
            <person name="Teruya K."/>
            <person name="Shiroma A."/>
            <person name="Shimoji M."/>
            <person name="Hirano T."/>
            <person name="Itoh T."/>
            <person name="Kaga A."/>
            <person name="Tomooka N."/>
        </authorList>
    </citation>
    <scope>NUCLEOTIDE SEQUENCE [LARGE SCALE GENOMIC DNA]</scope>
    <source>
        <strain evidence="2">cv. Shumari</strain>
    </source>
</reference>
<accession>A0A0S3SB13</accession>
<dbReference type="Proteomes" id="UP000291084">
    <property type="component" value="Chromosome 6"/>
</dbReference>
<evidence type="ECO:0000313" key="2">
    <source>
        <dbReference type="Proteomes" id="UP000291084"/>
    </source>
</evidence>
<evidence type="ECO:0000313" key="1">
    <source>
        <dbReference type="EMBL" id="BAT89984.1"/>
    </source>
</evidence>
<keyword evidence="2" id="KW-1185">Reference proteome</keyword>